<sequence length="69" mass="8154">MESQPREIERYVTSEGVFQFKINYGPGYRIYFGQVGLTLILLLCGGDKSTQQKDIKKAKEYWRDYNARR</sequence>
<evidence type="ECO:0000313" key="1">
    <source>
        <dbReference type="EMBL" id="MBE9142264.1"/>
    </source>
</evidence>
<proteinExistence type="predicted"/>
<dbReference type="PANTHER" id="PTHR41791:SF1">
    <property type="entry name" value="SSL7039 PROTEIN"/>
    <property type="match status" value="1"/>
</dbReference>
<gene>
    <name evidence="1" type="ORF">IQ236_03395</name>
</gene>
<reference evidence="1 2" key="1">
    <citation type="submission" date="2020-10" db="EMBL/GenBank/DDBJ databases">
        <authorList>
            <person name="Castelo-Branco R."/>
            <person name="Eusebio N."/>
            <person name="Adriana R."/>
            <person name="Vieira A."/>
            <person name="Brugerolle De Fraissinette N."/>
            <person name="Rezende De Castro R."/>
            <person name="Schneider M.P."/>
            <person name="Vasconcelos V."/>
            <person name="Leao P.N."/>
        </authorList>
    </citation>
    <scope>NUCLEOTIDE SEQUENCE [LARGE SCALE GENOMIC DNA]</scope>
    <source>
        <strain evidence="1 2">LEGE 06226</strain>
    </source>
</reference>
<dbReference type="EMBL" id="JADEWU010000004">
    <property type="protein sequence ID" value="MBE9142264.1"/>
    <property type="molecule type" value="Genomic_DNA"/>
</dbReference>
<protein>
    <recommendedName>
        <fullName evidence="3">Addiction module killer protein</fullName>
    </recommendedName>
</protein>
<dbReference type="PANTHER" id="PTHR41791">
    <property type="entry name" value="SSL7039 PROTEIN"/>
    <property type="match status" value="1"/>
</dbReference>
<name>A0ABR9U7Z9_9CYAN</name>
<comment type="caution">
    <text evidence="1">The sequence shown here is derived from an EMBL/GenBank/DDBJ whole genome shotgun (WGS) entry which is preliminary data.</text>
</comment>
<evidence type="ECO:0000313" key="2">
    <source>
        <dbReference type="Proteomes" id="UP000640725"/>
    </source>
</evidence>
<accession>A0ABR9U7Z9</accession>
<dbReference type="InterPro" id="IPR014056">
    <property type="entry name" value="TypeIITA-like_toxin_pred"/>
</dbReference>
<dbReference type="Proteomes" id="UP000640725">
    <property type="component" value="Unassembled WGS sequence"/>
</dbReference>
<keyword evidence="2" id="KW-1185">Reference proteome</keyword>
<evidence type="ECO:0008006" key="3">
    <source>
        <dbReference type="Google" id="ProtNLM"/>
    </source>
</evidence>
<dbReference type="NCBIfam" id="TIGR02683">
    <property type="entry name" value="upstrm_HI1419"/>
    <property type="match status" value="1"/>
</dbReference>
<organism evidence="1 2">
    <name type="scientific">Planktothrix mougeotii LEGE 06226</name>
    <dbReference type="NCBI Taxonomy" id="1828728"/>
    <lineage>
        <taxon>Bacteria</taxon>
        <taxon>Bacillati</taxon>
        <taxon>Cyanobacteriota</taxon>
        <taxon>Cyanophyceae</taxon>
        <taxon>Oscillatoriophycideae</taxon>
        <taxon>Oscillatoriales</taxon>
        <taxon>Microcoleaceae</taxon>
        <taxon>Planktothrix</taxon>
    </lineage>
</organism>